<sequence length="1145" mass="131839">MHPTGSVDTSFSRTAVQTLSRSHCRNIKQKISQWEGRTKGVCQEERQKLKDFGVRYGLDSREKPLAPAPDKSIEANVQRLGLDFWENSNLGSVTEEEEEEEEDHHFQEISRNHSVEQLSSDTLSEAADATEWPRERLPPGNFYTSRGLWKQIGTLPFDEEASVALDLKRKRESCGSTEKELNVAPAKSLETIYCDVEGQERQPAINPVPKPQRTFRYHSEKDQANFANGYPSNKKPLEQLCNGIYPATASHESDHRTGSRGIRGRSKRKSFEFEDIQSYRNRLAAIEYQKLHEELNGTTRVCLYCTQSEDNLYEDIIDPAKENPYEDIKVKPLWRIPSNWKLPPPRNTFKPPKLLHKPHFFHRKTLELKNTRICLRGKLPKDSTLPVTLTEWKFFKAGDAGSRKRKNLPRLVLKIQEIFDSRRGKKRVKLVIQTGKELSPARGETSGYESEPENLPKSRHKHLLQVQAQSKRNPHYQTLERDLIEFQEQQLFELFVVVSLQKKPSEATYTPQVIQQFPCKSDHPFRQSKDTEDRLKVIPKFCFPDPKDWCPTSETKRNVQQFVFISIVQELPEGKGKRLPEVYCMVSRLGCFNLFSKILDEVEKRREMSPALVHPFMRSVMEAPFPAPGRTITVKSFLPGAGNEVIELCRPLDSRLEHVDFECLLKCLSVSHLIQVCASLLLERRVIFVADNLSTLSKCGHAVVATLYPFTWQHTYIPVLPASMIDIVCSPTPFLIGILSCSLTHLQDLPIEEVLIVDLCADKFLQKVSDEDDILPHKLQAALVQILEERNEILFQERCYTQGDVTLDSLVSEAFVRFFVEIVGHYSLHMHVTEKGERVFQREPFRKSHTSRSVRHFLDIFMETQMFAGFIQDRELRKSGVKGLFEVRALEYLETIPESEPSGMNKILRSLAERARARSSMAGSGLVAGEVAVDALPYFDQGYEAPGVREAAAALVEEETRRYRPTKNYLSYLTTPDYSTFETEIMRNEFERLAARQPIELLSMKRYELPAPSSGQKNDITAWQECVNNSMAQLEHQAVRIENLELMSQYGCNGWKVYNEHLVHMIEQAQKELQSLRKHIQDLNWQRKNMQLTAGAKLREMESTWVSLVSKNYEIERTIVQLENEISQIKQQHGEANKENIQQDF</sequence>
<dbReference type="AlphaFoldDB" id="V8NZ20"/>
<evidence type="ECO:0000259" key="9">
    <source>
        <dbReference type="PROSITE" id="PS50211"/>
    </source>
</evidence>
<feature type="non-terminal residue" evidence="10">
    <location>
        <position position="1"/>
    </location>
</feature>
<dbReference type="Pfam" id="PF02141">
    <property type="entry name" value="DENN"/>
    <property type="match status" value="1"/>
</dbReference>
<keyword evidence="5" id="KW-0508">mRNA splicing</keyword>
<evidence type="ECO:0000256" key="8">
    <source>
        <dbReference type="SAM" id="MobiDB-lite"/>
    </source>
</evidence>
<evidence type="ECO:0000256" key="3">
    <source>
        <dbReference type="ARBA" id="ARBA00022664"/>
    </source>
</evidence>
<dbReference type="PANTHER" id="PTHR15288:SF6">
    <property type="entry name" value="DENN DOMAIN-CONTAINING PROTEIN 2C"/>
    <property type="match status" value="1"/>
</dbReference>
<evidence type="ECO:0000256" key="6">
    <source>
        <dbReference type="ARBA" id="ARBA00023242"/>
    </source>
</evidence>
<evidence type="ECO:0000256" key="5">
    <source>
        <dbReference type="ARBA" id="ARBA00023187"/>
    </source>
</evidence>
<evidence type="ECO:0000256" key="1">
    <source>
        <dbReference type="ARBA" id="ARBA00004123"/>
    </source>
</evidence>
<comment type="subcellular location">
    <subcellularLocation>
        <location evidence="1">Nucleus</location>
    </subcellularLocation>
</comment>
<dbReference type="OrthoDB" id="10266080at2759"/>
<evidence type="ECO:0000256" key="4">
    <source>
        <dbReference type="ARBA" id="ARBA00022728"/>
    </source>
</evidence>
<keyword evidence="7" id="KW-0175">Coiled coil</keyword>
<feature type="region of interest" description="Disordered" evidence="8">
    <location>
        <begin position="114"/>
        <end position="135"/>
    </location>
</feature>
<feature type="region of interest" description="Disordered" evidence="8">
    <location>
        <begin position="439"/>
        <end position="459"/>
    </location>
</feature>
<name>V8NZ20_OPHHA</name>
<dbReference type="InterPro" id="IPR001194">
    <property type="entry name" value="cDENN_dom"/>
</dbReference>
<comment type="caution">
    <text evidence="10">The sequence shown here is derived from an EMBL/GenBank/DDBJ whole genome shotgun (WGS) entry which is preliminary data.</text>
</comment>
<dbReference type="InterPro" id="IPR043153">
    <property type="entry name" value="DENN_C"/>
</dbReference>
<dbReference type="SMART" id="SM00799">
    <property type="entry name" value="DENN"/>
    <property type="match status" value="1"/>
</dbReference>
<dbReference type="Pfam" id="PF03455">
    <property type="entry name" value="dDENN"/>
    <property type="match status" value="1"/>
</dbReference>
<dbReference type="GO" id="GO:0005681">
    <property type="term" value="C:spliceosomal complex"/>
    <property type="evidence" value="ECO:0007669"/>
    <property type="project" value="UniProtKB-KW"/>
</dbReference>
<dbReference type="PROSITE" id="PS50211">
    <property type="entry name" value="DENN"/>
    <property type="match status" value="1"/>
</dbReference>
<proteinExistence type="predicted"/>
<dbReference type="GO" id="GO:0005085">
    <property type="term" value="F:guanyl-nucleotide exchange factor activity"/>
    <property type="evidence" value="ECO:0007669"/>
    <property type="project" value="UniProtKB-KW"/>
</dbReference>
<accession>V8NZ20</accession>
<dbReference type="Gene3D" id="3.30.450.200">
    <property type="match status" value="1"/>
</dbReference>
<evidence type="ECO:0000313" key="10">
    <source>
        <dbReference type="EMBL" id="ETE67474.1"/>
    </source>
</evidence>
<dbReference type="FunFam" id="3.40.50.11500:FF:000004">
    <property type="entry name" value="DENN domain-containing protein 2C isoform X1"/>
    <property type="match status" value="1"/>
</dbReference>
<dbReference type="PANTHER" id="PTHR15288">
    <property type="entry name" value="DENN DOMAIN-CONTAINING PROTEIN 2"/>
    <property type="match status" value="1"/>
</dbReference>
<dbReference type="InterPro" id="IPR005112">
    <property type="entry name" value="dDENN_dom"/>
</dbReference>
<dbReference type="Proteomes" id="UP000018936">
    <property type="component" value="Unassembled WGS sequence"/>
</dbReference>
<dbReference type="Pfam" id="PF05700">
    <property type="entry name" value="BCAS2"/>
    <property type="match status" value="1"/>
</dbReference>
<dbReference type="GO" id="GO:0006397">
    <property type="term" value="P:mRNA processing"/>
    <property type="evidence" value="ECO:0007669"/>
    <property type="project" value="UniProtKB-KW"/>
</dbReference>
<keyword evidence="6" id="KW-0539">Nucleus</keyword>
<dbReference type="EMBL" id="AZIM01001281">
    <property type="protein sequence ID" value="ETE67474.1"/>
    <property type="molecule type" value="Genomic_DNA"/>
</dbReference>
<dbReference type="GO" id="GO:0008380">
    <property type="term" value="P:RNA splicing"/>
    <property type="evidence" value="ECO:0007669"/>
    <property type="project" value="UniProtKB-KW"/>
</dbReference>
<reference evidence="10 11" key="1">
    <citation type="journal article" date="2013" name="Proc. Natl. Acad. Sci. U.S.A.">
        <title>The king cobra genome reveals dynamic gene evolution and adaptation in the snake venom system.</title>
        <authorList>
            <person name="Vonk F.J."/>
            <person name="Casewell N.R."/>
            <person name="Henkel C.V."/>
            <person name="Heimberg A.M."/>
            <person name="Jansen H.J."/>
            <person name="McCleary R.J."/>
            <person name="Kerkkamp H.M."/>
            <person name="Vos R.A."/>
            <person name="Guerreiro I."/>
            <person name="Calvete J.J."/>
            <person name="Wuster W."/>
            <person name="Woods A.E."/>
            <person name="Logan J.M."/>
            <person name="Harrison R.A."/>
            <person name="Castoe T.A."/>
            <person name="de Koning A.P."/>
            <person name="Pollock D.D."/>
            <person name="Yandell M."/>
            <person name="Calderon D."/>
            <person name="Renjifo C."/>
            <person name="Currier R.B."/>
            <person name="Salgado D."/>
            <person name="Pla D."/>
            <person name="Sanz L."/>
            <person name="Hyder A.S."/>
            <person name="Ribeiro J.M."/>
            <person name="Arntzen J.W."/>
            <person name="van den Thillart G.E."/>
            <person name="Boetzer M."/>
            <person name="Pirovano W."/>
            <person name="Dirks R.P."/>
            <person name="Spaink H.P."/>
            <person name="Duboule D."/>
            <person name="McGlinn E."/>
            <person name="Kini R.M."/>
            <person name="Richardson M.K."/>
        </authorList>
    </citation>
    <scope>NUCLEOTIDE SEQUENCE</scope>
    <source>
        <tissue evidence="10">Blood</tissue>
    </source>
</reference>
<organism evidence="10 11">
    <name type="scientific">Ophiophagus hannah</name>
    <name type="common">King cobra</name>
    <name type="synonym">Naja hannah</name>
    <dbReference type="NCBI Taxonomy" id="8665"/>
    <lineage>
        <taxon>Eukaryota</taxon>
        <taxon>Metazoa</taxon>
        <taxon>Chordata</taxon>
        <taxon>Craniata</taxon>
        <taxon>Vertebrata</taxon>
        <taxon>Euteleostomi</taxon>
        <taxon>Lepidosauria</taxon>
        <taxon>Squamata</taxon>
        <taxon>Bifurcata</taxon>
        <taxon>Unidentata</taxon>
        <taxon>Episquamata</taxon>
        <taxon>Toxicofera</taxon>
        <taxon>Serpentes</taxon>
        <taxon>Colubroidea</taxon>
        <taxon>Elapidae</taxon>
        <taxon>Elapinae</taxon>
        <taxon>Ophiophagus</taxon>
    </lineage>
</organism>
<dbReference type="InterPro" id="IPR008409">
    <property type="entry name" value="SPF27"/>
</dbReference>
<keyword evidence="2" id="KW-0344">Guanine-nucleotide releasing factor</keyword>
<dbReference type="InterPro" id="IPR051942">
    <property type="entry name" value="DENN_domain_containing_2"/>
</dbReference>
<evidence type="ECO:0000256" key="7">
    <source>
        <dbReference type="SAM" id="Coils"/>
    </source>
</evidence>
<evidence type="ECO:0000313" key="11">
    <source>
        <dbReference type="Proteomes" id="UP000018936"/>
    </source>
</evidence>
<dbReference type="InterPro" id="IPR005113">
    <property type="entry name" value="uDENN_dom"/>
</dbReference>
<dbReference type="SMART" id="SM00801">
    <property type="entry name" value="dDENN"/>
    <property type="match status" value="1"/>
</dbReference>
<evidence type="ECO:0000256" key="2">
    <source>
        <dbReference type="ARBA" id="ARBA00022658"/>
    </source>
</evidence>
<dbReference type="InterPro" id="IPR037516">
    <property type="entry name" value="Tripartite_DENN"/>
</dbReference>
<keyword evidence="4" id="KW-0747">Spliceosome</keyword>
<feature type="domain" description="UDENN" evidence="9">
    <location>
        <begin position="493"/>
        <end position="881"/>
    </location>
</feature>
<dbReference type="SMART" id="SM00800">
    <property type="entry name" value="uDENN"/>
    <property type="match status" value="1"/>
</dbReference>
<feature type="coiled-coil region" evidence="7">
    <location>
        <begin position="1059"/>
        <end position="1139"/>
    </location>
</feature>
<dbReference type="Gene3D" id="3.40.50.11500">
    <property type="match status" value="1"/>
</dbReference>
<keyword evidence="11" id="KW-1185">Reference proteome</keyword>
<keyword evidence="3" id="KW-0507">mRNA processing</keyword>
<protein>
    <submittedName>
        <fullName evidence="10">DENN domain-containing protein 2C</fullName>
    </submittedName>
</protein>
<gene>
    <name evidence="10" type="primary">DENND2C</name>
    <name evidence="10" type="ORF">L345_06743</name>
</gene>